<dbReference type="RefSeq" id="WP_152810047.1">
    <property type="nucleotide sequence ID" value="NZ_WHNW01000004.1"/>
</dbReference>
<dbReference type="Pfam" id="PF04350">
    <property type="entry name" value="PilO"/>
    <property type="match status" value="1"/>
</dbReference>
<dbReference type="Gene3D" id="3.30.70.60">
    <property type="match status" value="1"/>
</dbReference>
<gene>
    <name evidence="2" type="primary">pilO</name>
    <name evidence="2" type="ORF">GCU85_05135</name>
</gene>
<dbReference type="GO" id="GO:0043107">
    <property type="term" value="P:type IV pilus-dependent motility"/>
    <property type="evidence" value="ECO:0007669"/>
    <property type="project" value="InterPro"/>
</dbReference>
<keyword evidence="1" id="KW-0472">Membrane</keyword>
<protein>
    <submittedName>
        <fullName evidence="2">Type 4a pilus biogenesis protein PilO</fullName>
    </submittedName>
</protein>
<dbReference type="InParanoid" id="A0A6N7F2M2"/>
<dbReference type="Proteomes" id="UP000471298">
    <property type="component" value="Unassembled WGS sequence"/>
</dbReference>
<proteinExistence type="predicted"/>
<dbReference type="GO" id="GO:0043683">
    <property type="term" value="P:type IV pilus assembly"/>
    <property type="evidence" value="ECO:0007669"/>
    <property type="project" value="InterPro"/>
</dbReference>
<dbReference type="InterPro" id="IPR007445">
    <property type="entry name" value="PilO"/>
</dbReference>
<comment type="caution">
    <text evidence="2">The sequence shown here is derived from an EMBL/GenBank/DDBJ whole genome shotgun (WGS) entry which is preliminary data.</text>
</comment>
<organism evidence="2 3">
    <name type="scientific">Ostreibacterium oceani</name>
    <dbReference type="NCBI Taxonomy" id="2654998"/>
    <lineage>
        <taxon>Bacteria</taxon>
        <taxon>Pseudomonadati</taxon>
        <taxon>Pseudomonadota</taxon>
        <taxon>Gammaproteobacteria</taxon>
        <taxon>Cardiobacteriales</taxon>
        <taxon>Ostreibacteriaceae</taxon>
        <taxon>Ostreibacterium</taxon>
    </lineage>
</organism>
<evidence type="ECO:0000313" key="2">
    <source>
        <dbReference type="EMBL" id="MPV86116.1"/>
    </source>
</evidence>
<dbReference type="PANTHER" id="PTHR39555">
    <property type="entry name" value="FIMBRIAL ASSEMBLY PROTEIN PILO-LIKE PROTEIN-RELATED"/>
    <property type="match status" value="1"/>
</dbReference>
<reference evidence="2 3" key="1">
    <citation type="submission" date="2019-10" db="EMBL/GenBank/DDBJ databases">
        <title>Cardiobacteriales fam. a chemoheterotrophic member of the order Cardiobacteriales, and proposal of Cardiobacteriales fam. nov.</title>
        <authorList>
            <person name="Wang C."/>
        </authorList>
    </citation>
    <scope>NUCLEOTIDE SEQUENCE [LARGE SCALE GENOMIC DNA]</scope>
    <source>
        <strain evidence="2 3">ML27</strain>
    </source>
</reference>
<keyword evidence="1" id="KW-1133">Transmembrane helix</keyword>
<feature type="transmembrane region" description="Helical" evidence="1">
    <location>
        <begin position="12"/>
        <end position="34"/>
    </location>
</feature>
<keyword evidence="1" id="KW-0812">Transmembrane</keyword>
<sequence>MAKKSNFSFNSLHTWPAALTLIIGLLIIALFVILAKQFLINPIVDEITSKEGQISTQKQEYKKNQEIIATLPQIRKEIVELEIVRDEAKKYLPTEISMPALIDNVYISARNNGIVFDKFTPERDIDREFYTIKPVSLNAEVGYVSMASFVEEVTTLERIMNVESVSFRANNSRGGRNAEFPRNENTPITMTAELRTYIFKDDEDSTSN</sequence>
<keyword evidence="3" id="KW-1185">Reference proteome</keyword>
<name>A0A6N7F2M2_9GAMM</name>
<dbReference type="InterPro" id="IPR014717">
    <property type="entry name" value="Transl_elong_EF1B/ribsomal_bS6"/>
</dbReference>
<accession>A0A6N7F2M2</accession>
<dbReference type="EMBL" id="WHNW01000004">
    <property type="protein sequence ID" value="MPV86116.1"/>
    <property type="molecule type" value="Genomic_DNA"/>
</dbReference>
<evidence type="ECO:0000256" key="1">
    <source>
        <dbReference type="SAM" id="Phobius"/>
    </source>
</evidence>
<dbReference type="PANTHER" id="PTHR39555:SF1">
    <property type="entry name" value="TYPE IV PILUS INNER MEMBRANE COMPONENT PILO"/>
    <property type="match status" value="1"/>
</dbReference>
<dbReference type="AlphaFoldDB" id="A0A6N7F2M2"/>
<evidence type="ECO:0000313" key="3">
    <source>
        <dbReference type="Proteomes" id="UP000471298"/>
    </source>
</evidence>